<feature type="transmembrane region" description="Helical" evidence="1">
    <location>
        <begin position="20"/>
        <end position="42"/>
    </location>
</feature>
<evidence type="ECO:0000313" key="2">
    <source>
        <dbReference type="EMBL" id="DAD79677.1"/>
    </source>
</evidence>
<keyword evidence="1" id="KW-1133">Transmembrane helix</keyword>
<accession>A0A8S5MBI9</accession>
<proteinExistence type="predicted"/>
<organism evidence="2">
    <name type="scientific">Podoviridae sp. ct53O25</name>
    <dbReference type="NCBI Taxonomy" id="2826539"/>
    <lineage>
        <taxon>Viruses</taxon>
        <taxon>Duplodnaviria</taxon>
        <taxon>Heunggongvirae</taxon>
        <taxon>Uroviricota</taxon>
        <taxon>Caudoviricetes</taxon>
    </lineage>
</organism>
<name>A0A8S5MBI9_9CAUD</name>
<dbReference type="EMBL" id="BK014869">
    <property type="protein sequence ID" value="DAD79677.1"/>
    <property type="molecule type" value="Genomic_DNA"/>
</dbReference>
<keyword evidence="1" id="KW-0472">Membrane</keyword>
<reference evidence="2" key="1">
    <citation type="journal article" date="2021" name="Proc. Natl. Acad. Sci. U.S.A.">
        <title>A Catalog of Tens of Thousands of Viruses from Human Metagenomes Reveals Hidden Associations with Chronic Diseases.</title>
        <authorList>
            <person name="Tisza M.J."/>
            <person name="Buck C.B."/>
        </authorList>
    </citation>
    <scope>NUCLEOTIDE SEQUENCE</scope>
    <source>
        <strain evidence="2">Ct53O25</strain>
    </source>
</reference>
<sequence>MTRIVRRAKPAHPPNKNLLYLWLGYVVLSKTWLFVAPLATLATNIGPLLVPRRGVVMAWRA</sequence>
<keyword evidence="1" id="KW-0812">Transmembrane</keyword>
<evidence type="ECO:0000256" key="1">
    <source>
        <dbReference type="SAM" id="Phobius"/>
    </source>
</evidence>
<protein>
    <submittedName>
        <fullName evidence="2">Uncharacterized protein</fullName>
    </submittedName>
</protein>